<dbReference type="Pfam" id="PF00172">
    <property type="entry name" value="Zn_clus"/>
    <property type="match status" value="1"/>
</dbReference>
<keyword evidence="6" id="KW-0539">Nucleus</keyword>
<evidence type="ECO:0000256" key="1">
    <source>
        <dbReference type="ARBA" id="ARBA00004123"/>
    </source>
</evidence>
<keyword evidence="2" id="KW-0479">Metal-binding</keyword>
<dbReference type="SMART" id="SM00066">
    <property type="entry name" value="GAL4"/>
    <property type="match status" value="1"/>
</dbReference>
<keyword evidence="5" id="KW-0804">Transcription</keyword>
<protein>
    <submittedName>
        <fullName evidence="9">C6 zinc finger domain protein</fullName>
    </submittedName>
</protein>
<keyword evidence="4" id="KW-0238">DNA-binding</keyword>
<keyword evidence="3" id="KW-0805">Transcription regulation</keyword>
<proteinExistence type="predicted"/>
<dbReference type="PROSITE" id="PS50048">
    <property type="entry name" value="ZN2_CY6_FUNGAL_2"/>
    <property type="match status" value="1"/>
</dbReference>
<feature type="domain" description="Zn(2)-C6 fungal-type" evidence="8">
    <location>
        <begin position="28"/>
        <end position="56"/>
    </location>
</feature>
<evidence type="ECO:0000256" key="7">
    <source>
        <dbReference type="SAM" id="MobiDB-lite"/>
    </source>
</evidence>
<dbReference type="GO" id="GO:0000981">
    <property type="term" value="F:DNA-binding transcription factor activity, RNA polymerase II-specific"/>
    <property type="evidence" value="ECO:0007669"/>
    <property type="project" value="InterPro"/>
</dbReference>
<dbReference type="GeneID" id="37116583"/>
<evidence type="ECO:0000313" key="10">
    <source>
        <dbReference type="Proteomes" id="UP000246702"/>
    </source>
</evidence>
<evidence type="ECO:0000256" key="2">
    <source>
        <dbReference type="ARBA" id="ARBA00022723"/>
    </source>
</evidence>
<dbReference type="CDD" id="cd12148">
    <property type="entry name" value="fungal_TF_MHR"/>
    <property type="match status" value="1"/>
</dbReference>
<dbReference type="STRING" id="1450535.A0A317X2V1"/>
<evidence type="ECO:0000259" key="8">
    <source>
        <dbReference type="PROSITE" id="PS50048"/>
    </source>
</evidence>
<feature type="compositionally biased region" description="Polar residues" evidence="7">
    <location>
        <begin position="1"/>
        <end position="20"/>
    </location>
</feature>
<dbReference type="PANTHER" id="PTHR31001">
    <property type="entry name" value="UNCHARACTERIZED TRANSCRIPTIONAL REGULATORY PROTEIN"/>
    <property type="match status" value="1"/>
</dbReference>
<dbReference type="Proteomes" id="UP000246702">
    <property type="component" value="Unassembled WGS sequence"/>
</dbReference>
<feature type="region of interest" description="Disordered" evidence="7">
    <location>
        <begin position="1"/>
        <end position="25"/>
    </location>
</feature>
<dbReference type="GO" id="GO:0003677">
    <property type="term" value="F:DNA binding"/>
    <property type="evidence" value="ECO:0007669"/>
    <property type="project" value="UniProtKB-KW"/>
</dbReference>
<dbReference type="GO" id="GO:0006351">
    <property type="term" value="P:DNA-templated transcription"/>
    <property type="evidence" value="ECO:0007669"/>
    <property type="project" value="InterPro"/>
</dbReference>
<reference evidence="9 10" key="1">
    <citation type="submission" date="2016-12" db="EMBL/GenBank/DDBJ databases">
        <title>The genomes of Aspergillus section Nigri reveals drivers in fungal speciation.</title>
        <authorList>
            <consortium name="DOE Joint Genome Institute"/>
            <person name="Vesth T.C."/>
            <person name="Nybo J."/>
            <person name="Theobald S."/>
            <person name="Brandl J."/>
            <person name="Frisvad J.C."/>
            <person name="Nielsen K.F."/>
            <person name="Lyhne E.K."/>
            <person name="Kogle M.E."/>
            <person name="Kuo A."/>
            <person name="Riley R."/>
            <person name="Clum A."/>
            <person name="Nolan M."/>
            <person name="Lipzen A."/>
            <person name="Salamov A."/>
            <person name="Henrissat B."/>
            <person name="Wiebenga A."/>
            <person name="De Vries R.P."/>
            <person name="Grigoriev I.V."/>
            <person name="Mortensen U.H."/>
            <person name="Andersen M.R."/>
            <person name="Baker S.E."/>
        </authorList>
    </citation>
    <scope>NUCLEOTIDE SEQUENCE [LARGE SCALE GENOMIC DNA]</scope>
    <source>
        <strain evidence="9 10">CBS 115572</strain>
    </source>
</reference>
<sequence>MNPLSEPTDQAGTAPSSPSVNKPKVRLSCETCRQRKVKCDKLNPCTNCQRLGARCVPVERARLPRGRSGRLATERPGDQDANLKDRVSKLESIIRDLARGGSQASVRAILAAAVEESSQDGENSLGEDDSQAGGVRRPDTYLGSSFWANLLNEVPDVHPNERRSSKSDDRNAETNNLINYRRLLTMASGSGGTTNSEPPGTSSTHQQLCCLFMQRVDPICKILHRPSLKAFLVDGSPYLDYEPGHLAPTALAYSVYYAASCSLSDEESIRSFGVPKSTMVSRYQKEAEAALARADFITTNDLTVLQAYVLFLIALRSQDQSRRMWTMLSMALRIGQALSLHLPDPPFHVRPFERELRRRLWLAIGFLDIQASMDRASEPMMQASWLESHPPANVNDIDLSPNMEANPPDSPGFTDMTFTMMVHKTQYVARSLNFSGFMEPSITTLAIRQQLVLEFQQSVTKLLQHAEPDKHPFHWITRAIAECIHACMQLITLRPLQRSPNFTPPLVRGDRLLEFAVNVLIVSRRLRSDPRFTTYQWFEFAFPPWHCLAVALAELCVCDDKAVMERFWDPIEESFHLLGRLIADSQRGMLWKPMEKLMARARDRRVQLLASPSPDAYSPSLSTAVQQQPISMQMDTQGFVPGIDGRVGLQHAVAAMNTPESVVDGTWPNVWDAVDFSYAAPGTAQVAWMSYENFVADFYVNVDDPLVNR</sequence>
<evidence type="ECO:0000313" key="9">
    <source>
        <dbReference type="EMBL" id="PWY91952.1"/>
    </source>
</evidence>
<dbReference type="GO" id="GO:0008270">
    <property type="term" value="F:zinc ion binding"/>
    <property type="evidence" value="ECO:0007669"/>
    <property type="project" value="InterPro"/>
</dbReference>
<evidence type="ECO:0000256" key="4">
    <source>
        <dbReference type="ARBA" id="ARBA00023125"/>
    </source>
</evidence>
<comment type="subcellular location">
    <subcellularLocation>
        <location evidence="1">Nucleus</location>
    </subcellularLocation>
</comment>
<dbReference type="OrthoDB" id="435881at2759"/>
<dbReference type="PROSITE" id="PS00463">
    <property type="entry name" value="ZN2_CY6_FUNGAL_1"/>
    <property type="match status" value="1"/>
</dbReference>
<dbReference type="Gene3D" id="4.10.240.10">
    <property type="entry name" value="Zn(2)-C6 fungal-type DNA-binding domain"/>
    <property type="match status" value="1"/>
</dbReference>
<gene>
    <name evidence="9" type="ORF">BO94DRAFT_564644</name>
</gene>
<evidence type="ECO:0000256" key="5">
    <source>
        <dbReference type="ARBA" id="ARBA00023163"/>
    </source>
</evidence>
<dbReference type="InterPro" id="IPR007219">
    <property type="entry name" value="XnlR_reg_dom"/>
</dbReference>
<dbReference type="AlphaFoldDB" id="A0A317X2V1"/>
<dbReference type="PANTHER" id="PTHR31001:SF50">
    <property type="entry name" value="ZN(II)2CYS6 TRANSCRIPTION FACTOR (EUROFUNG)"/>
    <property type="match status" value="1"/>
</dbReference>
<evidence type="ECO:0000256" key="3">
    <source>
        <dbReference type="ARBA" id="ARBA00023015"/>
    </source>
</evidence>
<dbReference type="RefSeq" id="XP_025469680.1">
    <property type="nucleotide sequence ID" value="XM_025614440.1"/>
</dbReference>
<comment type="caution">
    <text evidence="9">The sequence shown here is derived from an EMBL/GenBank/DDBJ whole genome shotgun (WGS) entry which is preliminary data.</text>
</comment>
<dbReference type="SUPFAM" id="SSF57701">
    <property type="entry name" value="Zn2/Cys6 DNA-binding domain"/>
    <property type="match status" value="1"/>
</dbReference>
<dbReference type="EMBL" id="MSFK01000008">
    <property type="protein sequence ID" value="PWY91952.1"/>
    <property type="molecule type" value="Genomic_DNA"/>
</dbReference>
<dbReference type="InterPro" id="IPR050613">
    <property type="entry name" value="Sec_Metabolite_Reg"/>
</dbReference>
<organism evidence="9 10">
    <name type="scientific">Aspergillus sclerotioniger CBS 115572</name>
    <dbReference type="NCBI Taxonomy" id="1450535"/>
    <lineage>
        <taxon>Eukaryota</taxon>
        <taxon>Fungi</taxon>
        <taxon>Dikarya</taxon>
        <taxon>Ascomycota</taxon>
        <taxon>Pezizomycotina</taxon>
        <taxon>Eurotiomycetes</taxon>
        <taxon>Eurotiomycetidae</taxon>
        <taxon>Eurotiales</taxon>
        <taxon>Aspergillaceae</taxon>
        <taxon>Aspergillus</taxon>
        <taxon>Aspergillus subgen. Circumdati</taxon>
    </lineage>
</organism>
<keyword evidence="10" id="KW-1185">Reference proteome</keyword>
<dbReference type="Pfam" id="PF04082">
    <property type="entry name" value="Fungal_trans"/>
    <property type="match status" value="1"/>
</dbReference>
<dbReference type="InterPro" id="IPR036864">
    <property type="entry name" value="Zn2-C6_fun-type_DNA-bd_sf"/>
</dbReference>
<name>A0A317X2V1_9EURO</name>
<dbReference type="InterPro" id="IPR001138">
    <property type="entry name" value="Zn2Cys6_DnaBD"/>
</dbReference>
<accession>A0A317X2V1</accession>
<dbReference type="GO" id="GO:0005634">
    <property type="term" value="C:nucleus"/>
    <property type="evidence" value="ECO:0007669"/>
    <property type="project" value="UniProtKB-SubCell"/>
</dbReference>
<feature type="region of interest" description="Disordered" evidence="7">
    <location>
        <begin position="115"/>
        <end position="136"/>
    </location>
</feature>
<dbReference type="CDD" id="cd00067">
    <property type="entry name" value="GAL4"/>
    <property type="match status" value="1"/>
</dbReference>
<evidence type="ECO:0000256" key="6">
    <source>
        <dbReference type="ARBA" id="ARBA00023242"/>
    </source>
</evidence>
<dbReference type="GO" id="GO:0009893">
    <property type="term" value="P:positive regulation of metabolic process"/>
    <property type="evidence" value="ECO:0007669"/>
    <property type="project" value="UniProtKB-ARBA"/>
</dbReference>